<dbReference type="Proteomes" id="UP000053825">
    <property type="component" value="Unassembled WGS sequence"/>
</dbReference>
<accession>A0A0L7QKE9</accession>
<evidence type="ECO:0000313" key="2">
    <source>
        <dbReference type="Proteomes" id="UP000053825"/>
    </source>
</evidence>
<dbReference type="EMBL" id="KQ414961">
    <property type="protein sequence ID" value="KOC59045.1"/>
    <property type="molecule type" value="Genomic_DNA"/>
</dbReference>
<keyword evidence="1" id="KW-0808">Transferase</keyword>
<proteinExistence type="predicted"/>
<sequence length="64" mass="7494">MRSVPARRNNHFFKHLSNILTSKLFRNEDTAKAAFKGFLHSKTNDFYIFGIMKLVNCEENCVEL</sequence>
<dbReference type="GO" id="GO:0008168">
    <property type="term" value="F:methyltransferase activity"/>
    <property type="evidence" value="ECO:0007669"/>
    <property type="project" value="UniProtKB-KW"/>
</dbReference>
<dbReference type="AlphaFoldDB" id="A0A0L7QKE9"/>
<gene>
    <name evidence="1" type="ORF">WH47_00095</name>
</gene>
<organism evidence="1 2">
    <name type="scientific">Habropoda laboriosa</name>
    <dbReference type="NCBI Taxonomy" id="597456"/>
    <lineage>
        <taxon>Eukaryota</taxon>
        <taxon>Metazoa</taxon>
        <taxon>Ecdysozoa</taxon>
        <taxon>Arthropoda</taxon>
        <taxon>Hexapoda</taxon>
        <taxon>Insecta</taxon>
        <taxon>Pterygota</taxon>
        <taxon>Neoptera</taxon>
        <taxon>Endopterygota</taxon>
        <taxon>Hymenoptera</taxon>
        <taxon>Apocrita</taxon>
        <taxon>Aculeata</taxon>
        <taxon>Apoidea</taxon>
        <taxon>Anthophila</taxon>
        <taxon>Apidae</taxon>
        <taxon>Habropoda</taxon>
    </lineage>
</organism>
<dbReference type="STRING" id="597456.A0A0L7QKE9"/>
<keyword evidence="2" id="KW-1185">Reference proteome</keyword>
<reference evidence="1 2" key="1">
    <citation type="submission" date="2015-07" db="EMBL/GenBank/DDBJ databases">
        <title>The genome of Habropoda laboriosa.</title>
        <authorList>
            <person name="Pan H."/>
            <person name="Kapheim K."/>
        </authorList>
    </citation>
    <scope>NUCLEOTIDE SEQUENCE [LARGE SCALE GENOMIC DNA]</scope>
    <source>
        <strain evidence="1">0110345459</strain>
    </source>
</reference>
<evidence type="ECO:0000313" key="1">
    <source>
        <dbReference type="EMBL" id="KOC59045.1"/>
    </source>
</evidence>
<keyword evidence="1" id="KW-0489">Methyltransferase</keyword>
<dbReference type="GO" id="GO:0032259">
    <property type="term" value="P:methylation"/>
    <property type="evidence" value="ECO:0007669"/>
    <property type="project" value="UniProtKB-KW"/>
</dbReference>
<protein>
    <submittedName>
        <fullName evidence="1">Histone-lysine N-methyltransferase SETMAR</fullName>
    </submittedName>
</protein>
<name>A0A0L7QKE9_9HYME</name>